<reference evidence="2" key="2">
    <citation type="submission" date="2023-03" db="EMBL/GenBank/DDBJ databases">
        <authorList>
            <person name="Inwood S.N."/>
            <person name="Skelly J.G."/>
            <person name="Guhlin J."/>
            <person name="Harrop T.W.R."/>
            <person name="Goldson S.G."/>
            <person name="Dearden P.K."/>
        </authorList>
    </citation>
    <scope>NUCLEOTIDE SEQUENCE</scope>
    <source>
        <strain evidence="2">Lincoln</strain>
        <tissue evidence="2">Whole body</tissue>
    </source>
</reference>
<evidence type="ECO:0000256" key="1">
    <source>
        <dbReference type="SAM" id="SignalP"/>
    </source>
</evidence>
<reference evidence="2" key="1">
    <citation type="journal article" date="2023" name="bioRxiv">
        <title>Scaffold-level genome assemblies of two parasitoid biocontrol wasps reveal the parthenogenesis mechanism and an associated novel virus.</title>
        <authorList>
            <person name="Inwood S."/>
            <person name="Skelly J."/>
            <person name="Guhlin J."/>
            <person name="Harrop T."/>
            <person name="Goldson S."/>
            <person name="Dearden P."/>
        </authorList>
    </citation>
    <scope>NUCLEOTIDE SEQUENCE</scope>
    <source>
        <strain evidence="2">Lincoln</strain>
        <tissue evidence="2">Whole body</tissue>
    </source>
</reference>
<name>A0AA39G7B7_MICHY</name>
<evidence type="ECO:0000313" key="3">
    <source>
        <dbReference type="Proteomes" id="UP001168972"/>
    </source>
</evidence>
<organism evidence="2 3">
    <name type="scientific">Microctonus hyperodae</name>
    <name type="common">Parasitoid wasp</name>
    <dbReference type="NCBI Taxonomy" id="165561"/>
    <lineage>
        <taxon>Eukaryota</taxon>
        <taxon>Metazoa</taxon>
        <taxon>Ecdysozoa</taxon>
        <taxon>Arthropoda</taxon>
        <taxon>Hexapoda</taxon>
        <taxon>Insecta</taxon>
        <taxon>Pterygota</taxon>
        <taxon>Neoptera</taxon>
        <taxon>Endopterygota</taxon>
        <taxon>Hymenoptera</taxon>
        <taxon>Apocrita</taxon>
        <taxon>Ichneumonoidea</taxon>
        <taxon>Braconidae</taxon>
        <taxon>Euphorinae</taxon>
        <taxon>Microctonus</taxon>
    </lineage>
</organism>
<dbReference type="Proteomes" id="UP001168972">
    <property type="component" value="Unassembled WGS sequence"/>
</dbReference>
<feature type="signal peptide" evidence="1">
    <location>
        <begin position="1"/>
        <end position="20"/>
    </location>
</feature>
<protein>
    <submittedName>
        <fullName evidence="2">Uncharacterized protein</fullName>
    </submittedName>
</protein>
<gene>
    <name evidence="2" type="ORF">PV327_000522</name>
</gene>
<dbReference type="EMBL" id="JAQQBR010000001">
    <property type="protein sequence ID" value="KAK0182375.1"/>
    <property type="molecule type" value="Genomic_DNA"/>
</dbReference>
<sequence>MKQVVIYLIIALTICSLTDAKRRGHNEPCTSSIQCRSRYCRALKCINFGEFEDDGVENPCSTVDCRPGYVCVLQVVQCFTRPCPPIAECVKNSCNRY</sequence>
<comment type="caution">
    <text evidence="2">The sequence shown here is derived from an EMBL/GenBank/DDBJ whole genome shotgun (WGS) entry which is preliminary data.</text>
</comment>
<accession>A0AA39G7B7</accession>
<feature type="chain" id="PRO_5041359072" evidence="1">
    <location>
        <begin position="21"/>
        <end position="97"/>
    </location>
</feature>
<proteinExistence type="predicted"/>
<evidence type="ECO:0000313" key="2">
    <source>
        <dbReference type="EMBL" id="KAK0182375.1"/>
    </source>
</evidence>
<dbReference type="AlphaFoldDB" id="A0AA39G7B7"/>
<keyword evidence="1" id="KW-0732">Signal</keyword>
<keyword evidence="3" id="KW-1185">Reference proteome</keyword>